<evidence type="ECO:0000256" key="2">
    <source>
        <dbReference type="ARBA" id="ARBA00022797"/>
    </source>
</evidence>
<accession>A0A0F6YN12</accession>
<reference evidence="6 7" key="1">
    <citation type="submission" date="2015-03" db="EMBL/GenBank/DDBJ databases">
        <title>Genome assembly of Sandaracinus amylolyticus DSM 53668.</title>
        <authorList>
            <person name="Sharma G."/>
            <person name="Subramanian S."/>
        </authorList>
    </citation>
    <scope>NUCLEOTIDE SEQUENCE [LARGE SCALE GENOMIC DNA]</scope>
    <source>
        <strain evidence="6 7">DSM 53668</strain>
    </source>
</reference>
<dbReference type="KEGG" id="samy:DB32_007027"/>
<sequence length="380" mass="42475">MTKSEPSPIVDEQIRPFRIAIPDEDLADLRARLARTRWPSELPGMGWSRGVPGDYLRELVEHWRTTYDWRAHEAALNAFPQFVTRIDGERVHFLHVRSPAPSATPLLLLHGWPGSIAELTQLIRPLTEGSPAFHVIVPSLPGFGFSGPTREAGWSVTRMAHAMIVLMRRLGYERYAIHGGDTGAMIAREMGVHDAAHVSAVHVLQIFSFGGPDIEPQDEHEARSLEARTRYDNELSAYMYVQSQTPQTLAYALADSPVGQLAWIVDIFKKWTDCEARPEEAVDRDQMLTNATIYWLTNTAGSSSQVYAEASAAWGEPARCEVPMGVAVFPRDGFLTVRRVAEEMNHVVHFTVLERGGHFAAMEQPDALVRELRAFLAGRT</sequence>
<proteinExistence type="inferred from homology"/>
<evidence type="ECO:0000259" key="5">
    <source>
        <dbReference type="Pfam" id="PF06441"/>
    </source>
</evidence>
<organism evidence="6 7">
    <name type="scientific">Sandaracinus amylolyticus</name>
    <dbReference type="NCBI Taxonomy" id="927083"/>
    <lineage>
        <taxon>Bacteria</taxon>
        <taxon>Pseudomonadati</taxon>
        <taxon>Myxococcota</taxon>
        <taxon>Polyangia</taxon>
        <taxon>Polyangiales</taxon>
        <taxon>Sandaracinaceae</taxon>
        <taxon>Sandaracinus</taxon>
    </lineage>
</organism>
<feature type="active site" description="Nucleophile" evidence="4">
    <location>
        <position position="181"/>
    </location>
</feature>
<dbReference type="GO" id="GO:0097176">
    <property type="term" value="P:epoxide metabolic process"/>
    <property type="evidence" value="ECO:0007669"/>
    <property type="project" value="TreeGrafter"/>
</dbReference>
<comment type="similarity">
    <text evidence="1">Belongs to the peptidase S33 family.</text>
</comment>
<dbReference type="EMBL" id="CP011125">
    <property type="protein sequence ID" value="AKF09878.1"/>
    <property type="molecule type" value="Genomic_DNA"/>
</dbReference>
<evidence type="ECO:0000256" key="1">
    <source>
        <dbReference type="ARBA" id="ARBA00010088"/>
    </source>
</evidence>
<dbReference type="AlphaFoldDB" id="A0A0F6YN12"/>
<dbReference type="RefSeq" id="WP_053236881.1">
    <property type="nucleotide sequence ID" value="NZ_CP011125.1"/>
</dbReference>
<feature type="active site" description="Proton acceptor" evidence="4">
    <location>
        <position position="358"/>
    </location>
</feature>
<gene>
    <name evidence="6" type="ORF">DB32_007027</name>
</gene>
<dbReference type="InterPro" id="IPR000639">
    <property type="entry name" value="Epox_hydrolase-like"/>
</dbReference>
<feature type="domain" description="Epoxide hydrolase N-terminal" evidence="5">
    <location>
        <begin position="14"/>
        <end position="118"/>
    </location>
</feature>
<name>A0A0F6YN12_9BACT</name>
<dbReference type="PANTHER" id="PTHR21661:SF35">
    <property type="entry name" value="EPOXIDE HYDROLASE"/>
    <property type="match status" value="1"/>
</dbReference>
<evidence type="ECO:0000256" key="3">
    <source>
        <dbReference type="ARBA" id="ARBA00022801"/>
    </source>
</evidence>
<dbReference type="GO" id="GO:0004301">
    <property type="term" value="F:epoxide hydrolase activity"/>
    <property type="evidence" value="ECO:0007669"/>
    <property type="project" value="TreeGrafter"/>
</dbReference>
<dbReference type="SUPFAM" id="SSF53474">
    <property type="entry name" value="alpha/beta-Hydrolases"/>
    <property type="match status" value="1"/>
</dbReference>
<dbReference type="PANTHER" id="PTHR21661">
    <property type="entry name" value="EPOXIDE HYDROLASE 1-RELATED"/>
    <property type="match status" value="1"/>
</dbReference>
<dbReference type="InterPro" id="IPR016292">
    <property type="entry name" value="Epoxide_hydrolase"/>
</dbReference>
<dbReference type="InterPro" id="IPR010497">
    <property type="entry name" value="Epoxide_hydro_N"/>
</dbReference>
<dbReference type="Proteomes" id="UP000034883">
    <property type="component" value="Chromosome"/>
</dbReference>
<keyword evidence="2" id="KW-0058">Aromatic hydrocarbons catabolism</keyword>
<dbReference type="PIRSF" id="PIRSF001112">
    <property type="entry name" value="Epoxide_hydrolase"/>
    <property type="match status" value="1"/>
</dbReference>
<evidence type="ECO:0000313" key="6">
    <source>
        <dbReference type="EMBL" id="AKF09878.1"/>
    </source>
</evidence>
<feature type="active site" description="Proton donor" evidence="4">
    <location>
        <position position="307"/>
    </location>
</feature>
<evidence type="ECO:0000313" key="7">
    <source>
        <dbReference type="Proteomes" id="UP000034883"/>
    </source>
</evidence>
<keyword evidence="7" id="KW-1185">Reference proteome</keyword>
<dbReference type="Gene3D" id="3.40.50.1820">
    <property type="entry name" value="alpha/beta hydrolase"/>
    <property type="match status" value="1"/>
</dbReference>
<keyword evidence="3 6" id="KW-0378">Hydrolase</keyword>
<dbReference type="PRINTS" id="PR00412">
    <property type="entry name" value="EPOXHYDRLASE"/>
</dbReference>
<dbReference type="Pfam" id="PF06441">
    <property type="entry name" value="EHN"/>
    <property type="match status" value="1"/>
</dbReference>
<protein>
    <submittedName>
        <fullName evidence="6">Epoxide hydrolase</fullName>
    </submittedName>
</protein>
<dbReference type="STRING" id="927083.DB32_007027"/>
<evidence type="ECO:0000256" key="4">
    <source>
        <dbReference type="PIRSR" id="PIRSR001112-1"/>
    </source>
</evidence>
<dbReference type="InterPro" id="IPR029058">
    <property type="entry name" value="AB_hydrolase_fold"/>
</dbReference>
<dbReference type="OrthoDB" id="9780765at2"/>